<dbReference type="NCBIfam" id="NF040653">
    <property type="entry name" value="Rv1535_dom"/>
    <property type="match status" value="1"/>
</dbReference>
<dbReference type="RefSeq" id="WP_249763304.1">
    <property type="nucleotide sequence ID" value="NZ_CAJUXY010000002.1"/>
</dbReference>
<organism evidence="3 4">
    <name type="scientific">Candidatus Mycobacterium methanotrophicum</name>
    <dbReference type="NCBI Taxonomy" id="2943498"/>
    <lineage>
        <taxon>Bacteria</taxon>
        <taxon>Bacillati</taxon>
        <taxon>Actinomycetota</taxon>
        <taxon>Actinomycetes</taxon>
        <taxon>Mycobacteriales</taxon>
        <taxon>Mycobacteriaceae</taxon>
        <taxon>Mycobacterium</taxon>
    </lineage>
</organism>
<feature type="transmembrane region" description="Helical" evidence="2">
    <location>
        <begin position="12"/>
        <end position="31"/>
    </location>
</feature>
<reference evidence="3" key="1">
    <citation type="submission" date="2022-05" db="EMBL/GenBank/DDBJ databases">
        <title>A methanotrophic Mycobacterium dominates a cave microbial ecosystem.</title>
        <authorList>
            <person name="Van Spanning R.J.M."/>
            <person name="Guan Q."/>
            <person name="Melkonian C."/>
            <person name="Gallant J."/>
            <person name="Polerecky L."/>
            <person name="Flot J.-F."/>
            <person name="Brandt B.W."/>
            <person name="Braster M."/>
            <person name="Iturbe Espinoza P."/>
            <person name="Aerts J."/>
            <person name="Meima-Franke M."/>
            <person name="Piersma S.R."/>
            <person name="Bunduc C."/>
            <person name="Ummels R."/>
            <person name="Pain A."/>
            <person name="Fleming E.J."/>
            <person name="van der Wel N."/>
            <person name="Gherman V.D."/>
            <person name="Sarbu S.M."/>
            <person name="Bodelier P.L.E."/>
            <person name="Bitter W."/>
        </authorList>
    </citation>
    <scope>NUCLEOTIDE SEQUENCE</scope>
    <source>
        <strain evidence="3">Sulfur Cave</strain>
    </source>
</reference>
<accession>A0ABY4QSJ8</accession>
<sequence>MTSTTDSLADPLASGAAVLLAIPLVELYAVLWRLGLVEVQTQPSSERRLLAAMDSYCRACGLPRQPRRSPPRLSPAPAPTRPARAACSRAAG</sequence>
<keyword evidence="4" id="KW-1185">Reference proteome</keyword>
<keyword evidence="2" id="KW-0472">Membrane</keyword>
<name>A0ABY4QSJ8_9MYCO</name>
<evidence type="ECO:0000256" key="2">
    <source>
        <dbReference type="SAM" id="Phobius"/>
    </source>
</evidence>
<dbReference type="Proteomes" id="UP001056610">
    <property type="component" value="Chromosome"/>
</dbReference>
<evidence type="ECO:0000256" key="1">
    <source>
        <dbReference type="SAM" id="MobiDB-lite"/>
    </source>
</evidence>
<keyword evidence="2" id="KW-1133">Transmembrane helix</keyword>
<feature type="compositionally biased region" description="Low complexity" evidence="1">
    <location>
        <begin position="81"/>
        <end position="92"/>
    </location>
</feature>
<gene>
    <name evidence="3" type="ORF">M5I08_06060</name>
</gene>
<evidence type="ECO:0000313" key="3">
    <source>
        <dbReference type="EMBL" id="UQX12936.1"/>
    </source>
</evidence>
<evidence type="ECO:0000313" key="4">
    <source>
        <dbReference type="Proteomes" id="UP001056610"/>
    </source>
</evidence>
<proteinExistence type="predicted"/>
<dbReference type="EMBL" id="CP097320">
    <property type="protein sequence ID" value="UQX12936.1"/>
    <property type="molecule type" value="Genomic_DNA"/>
</dbReference>
<keyword evidence="2" id="KW-0812">Transmembrane</keyword>
<feature type="region of interest" description="Disordered" evidence="1">
    <location>
        <begin position="62"/>
        <end position="92"/>
    </location>
</feature>
<protein>
    <submittedName>
        <fullName evidence="3">Rv1535 domain-containing protein</fullName>
    </submittedName>
</protein>